<evidence type="ECO:0000313" key="2">
    <source>
        <dbReference type="EMBL" id="AGI12403.1"/>
    </source>
</evidence>
<keyword evidence="3" id="KW-1185">Reference proteome</keyword>
<dbReference type="GeneID" id="16835841"/>
<dbReference type="OrthoDB" id="40235at10239"/>
<dbReference type="RefSeq" id="YP_008531949.1">
    <property type="nucleotide sequence ID" value="NC_022342.1"/>
</dbReference>
<organism evidence="2 3">
    <name type="scientific">Propionibacterium phage PHL111M01</name>
    <dbReference type="NCBI Taxonomy" id="1235653"/>
    <lineage>
        <taxon>Viruses</taxon>
        <taxon>Duplodnaviria</taxon>
        <taxon>Heunggongvirae</taxon>
        <taxon>Uroviricota</taxon>
        <taxon>Caudoviricetes</taxon>
        <taxon>Pahexavirus</taxon>
        <taxon>Pahexavirus PHL111M01</taxon>
    </lineage>
</organism>
<dbReference type="KEGG" id="vg:16835841"/>
<reference evidence="2 3" key="1">
    <citation type="submission" date="2012-08" db="EMBL/GenBank/DDBJ databases">
        <authorList>
            <person name="Li H."/>
            <person name="Liu J."/>
            <person name="Tomida S."/>
        </authorList>
    </citation>
    <scope>NUCLEOTIDE SEQUENCE [LARGE SCALE GENOMIC DNA]</scope>
</reference>
<dbReference type="Proteomes" id="UP000016451">
    <property type="component" value="Segment"/>
</dbReference>
<evidence type="ECO:0000313" key="3">
    <source>
        <dbReference type="Proteomes" id="UP000016451"/>
    </source>
</evidence>
<sequence length="60" mass="6861">MDSMPRSDTSTFTMQDYLDSLDHLPHPLSPIHAPETPCMGPRIDQQGQPYNLLPPEDLRR</sequence>
<gene>
    <name evidence="2" type="ORF">PHL111M01_43</name>
</gene>
<feature type="region of interest" description="Disordered" evidence="1">
    <location>
        <begin position="1"/>
        <end position="60"/>
    </location>
</feature>
<proteinExistence type="predicted"/>
<name>T1R4G0_9CAUD</name>
<protein>
    <submittedName>
        <fullName evidence="2">Uncharacterized protein</fullName>
    </submittedName>
</protein>
<evidence type="ECO:0000256" key="1">
    <source>
        <dbReference type="SAM" id="MobiDB-lite"/>
    </source>
</evidence>
<feature type="compositionally biased region" description="Polar residues" evidence="1">
    <location>
        <begin position="1"/>
        <end position="14"/>
    </location>
</feature>
<accession>T1R4G0</accession>
<dbReference type="EMBL" id="JX570702">
    <property type="protein sequence ID" value="AGI12403.1"/>
    <property type="molecule type" value="Genomic_DNA"/>
</dbReference>